<dbReference type="InterPro" id="IPR005901">
    <property type="entry name" value="GLPGLI"/>
</dbReference>
<evidence type="ECO:0000313" key="2">
    <source>
        <dbReference type="Proteomes" id="UP000501570"/>
    </source>
</evidence>
<dbReference type="NCBIfam" id="TIGR01200">
    <property type="entry name" value="GLPGLI"/>
    <property type="match status" value="1"/>
</dbReference>
<dbReference type="RefSeq" id="WP_050020415.1">
    <property type="nucleotide sequence ID" value="NZ_CP050995.1"/>
</dbReference>
<dbReference type="Proteomes" id="UP000501570">
    <property type="component" value="Chromosome"/>
</dbReference>
<gene>
    <name evidence="1" type="ORF">FOB44_02770</name>
</gene>
<organism evidence="1 2">
    <name type="scientific">Chryseobacterium gallinarum</name>
    <dbReference type="NCBI Taxonomy" id="1324352"/>
    <lineage>
        <taxon>Bacteria</taxon>
        <taxon>Pseudomonadati</taxon>
        <taxon>Bacteroidota</taxon>
        <taxon>Flavobacteriia</taxon>
        <taxon>Flavobacteriales</taxon>
        <taxon>Weeksellaceae</taxon>
        <taxon>Chryseobacterium group</taxon>
        <taxon>Chryseobacterium</taxon>
    </lineage>
</organism>
<sequence>MKNYFLFIVLLTGSLFAQKQIHIKYLNVRSTIANVYEDLYTDGTNVISKQDGNIMYTDPQYNSKKKGKDYFFISKTDNTKDFKDFLFTESIGYSSDNDYFVHDEVPKIDWIIDENATKTILGYKCTKATAVFRGSPITAYFTKEIPYSVGPFKFYGLPGAILDVRADGKDYDLWKAIKVDLNDKSKIDYQPQFPNLEKVQMKKLIELKDKDHEQFSNKVSVPGSTGKSVAKRFGIEKVFEWENTSK</sequence>
<reference evidence="1 2" key="1">
    <citation type="submission" date="2019-09" db="EMBL/GenBank/DDBJ databases">
        <title>FDA dAtabase for Regulatory Grade micrObial Sequences (FDA-ARGOS): Supporting development and validation of Infectious Disease Dx tests.</title>
        <authorList>
            <person name="Sciortino C."/>
            <person name="Tallon L."/>
            <person name="Sadzewicz L."/>
            <person name="Vavikolanu K."/>
            <person name="Mehta A."/>
            <person name="Aluvathingal J."/>
            <person name="Nadendla S."/>
            <person name="Nandy P."/>
            <person name="Geyer C."/>
            <person name="Yan Y."/>
            <person name="Sichtig H."/>
        </authorList>
    </citation>
    <scope>NUCLEOTIDE SEQUENCE [LARGE SCALE GENOMIC DNA]</scope>
    <source>
        <strain evidence="1 2">FDAARGOS_636</strain>
    </source>
</reference>
<name>A0ABX6KLW3_CHRGL</name>
<proteinExistence type="predicted"/>
<evidence type="ECO:0000313" key="1">
    <source>
        <dbReference type="EMBL" id="QIY89642.1"/>
    </source>
</evidence>
<dbReference type="EMBL" id="CP050995">
    <property type="protein sequence ID" value="QIY89642.1"/>
    <property type="molecule type" value="Genomic_DNA"/>
</dbReference>
<protein>
    <submittedName>
        <fullName evidence="1">GLPGLI family protein</fullName>
    </submittedName>
</protein>
<accession>A0ABX6KLW3</accession>
<dbReference type="Pfam" id="PF09697">
    <property type="entry name" value="Porph_ging"/>
    <property type="match status" value="1"/>
</dbReference>
<keyword evidence="2" id="KW-1185">Reference proteome</keyword>